<reference evidence="2" key="1">
    <citation type="submission" date="2022-08" db="EMBL/GenBank/DDBJ databases">
        <authorList>
            <person name="Gutierrez-Valencia J."/>
        </authorList>
    </citation>
    <scope>NUCLEOTIDE SEQUENCE</scope>
</reference>
<keyword evidence="3" id="KW-1185">Reference proteome</keyword>
<protein>
    <submittedName>
        <fullName evidence="2">Uncharacterized protein</fullName>
    </submittedName>
</protein>
<name>A0AAV0J565_9ROSI</name>
<evidence type="ECO:0000256" key="1">
    <source>
        <dbReference type="SAM" id="MobiDB-lite"/>
    </source>
</evidence>
<evidence type="ECO:0000313" key="3">
    <source>
        <dbReference type="Proteomes" id="UP001154282"/>
    </source>
</evidence>
<feature type="compositionally biased region" description="Basic residues" evidence="1">
    <location>
        <begin position="18"/>
        <end position="29"/>
    </location>
</feature>
<feature type="non-terminal residue" evidence="2">
    <location>
        <position position="1"/>
    </location>
</feature>
<dbReference type="Proteomes" id="UP001154282">
    <property type="component" value="Unassembled WGS sequence"/>
</dbReference>
<gene>
    <name evidence="2" type="ORF">LITE_LOCUS12163</name>
</gene>
<dbReference type="AlphaFoldDB" id="A0AAV0J565"/>
<comment type="caution">
    <text evidence="2">The sequence shown here is derived from an EMBL/GenBank/DDBJ whole genome shotgun (WGS) entry which is preliminary data.</text>
</comment>
<accession>A0AAV0J565</accession>
<proteinExistence type="predicted"/>
<feature type="region of interest" description="Disordered" evidence="1">
    <location>
        <begin position="18"/>
        <end position="46"/>
    </location>
</feature>
<dbReference type="EMBL" id="CAMGYJ010000004">
    <property type="protein sequence ID" value="CAI0403691.1"/>
    <property type="molecule type" value="Genomic_DNA"/>
</dbReference>
<sequence length="81" mass="9303">VVVAVVVIDGIVVEIKKQRKRKKNKKQRKQQNTAQKQRVAGRRGCGGRGWVDSLAILRVLLNCHSSTRGNYYHKQRSLRVH</sequence>
<organism evidence="2 3">
    <name type="scientific">Linum tenue</name>
    <dbReference type="NCBI Taxonomy" id="586396"/>
    <lineage>
        <taxon>Eukaryota</taxon>
        <taxon>Viridiplantae</taxon>
        <taxon>Streptophyta</taxon>
        <taxon>Embryophyta</taxon>
        <taxon>Tracheophyta</taxon>
        <taxon>Spermatophyta</taxon>
        <taxon>Magnoliopsida</taxon>
        <taxon>eudicotyledons</taxon>
        <taxon>Gunneridae</taxon>
        <taxon>Pentapetalae</taxon>
        <taxon>rosids</taxon>
        <taxon>fabids</taxon>
        <taxon>Malpighiales</taxon>
        <taxon>Linaceae</taxon>
        <taxon>Linum</taxon>
    </lineage>
</organism>
<evidence type="ECO:0000313" key="2">
    <source>
        <dbReference type="EMBL" id="CAI0403691.1"/>
    </source>
</evidence>